<reference evidence="1" key="1">
    <citation type="submission" date="2021-06" db="EMBL/GenBank/DDBJ databases">
        <authorList>
            <person name="Kallberg Y."/>
            <person name="Tangrot J."/>
            <person name="Rosling A."/>
        </authorList>
    </citation>
    <scope>NUCLEOTIDE SEQUENCE</scope>
    <source>
        <strain evidence="1">FL966</strain>
    </source>
</reference>
<protein>
    <submittedName>
        <fullName evidence="1">3455_t:CDS:1</fullName>
    </submittedName>
</protein>
<dbReference type="OrthoDB" id="2375249at2759"/>
<evidence type="ECO:0000313" key="1">
    <source>
        <dbReference type="EMBL" id="CAG8603962.1"/>
    </source>
</evidence>
<dbReference type="Proteomes" id="UP000789759">
    <property type="component" value="Unassembled WGS sequence"/>
</dbReference>
<proteinExistence type="predicted"/>
<dbReference type="AlphaFoldDB" id="A0A9N9CHK9"/>
<name>A0A9N9CHK9_9GLOM</name>
<gene>
    <name evidence="1" type="ORF">CPELLU_LOCUS7128</name>
</gene>
<keyword evidence="2" id="KW-1185">Reference proteome</keyword>
<comment type="caution">
    <text evidence="1">The sequence shown here is derived from an EMBL/GenBank/DDBJ whole genome shotgun (WGS) entry which is preliminary data.</text>
</comment>
<accession>A0A9N9CHK9</accession>
<organism evidence="1 2">
    <name type="scientific">Cetraspora pellucida</name>
    <dbReference type="NCBI Taxonomy" id="1433469"/>
    <lineage>
        <taxon>Eukaryota</taxon>
        <taxon>Fungi</taxon>
        <taxon>Fungi incertae sedis</taxon>
        <taxon>Mucoromycota</taxon>
        <taxon>Glomeromycotina</taxon>
        <taxon>Glomeromycetes</taxon>
        <taxon>Diversisporales</taxon>
        <taxon>Gigasporaceae</taxon>
        <taxon>Cetraspora</taxon>
    </lineage>
</organism>
<dbReference type="EMBL" id="CAJVQA010004673">
    <property type="protein sequence ID" value="CAG8603962.1"/>
    <property type="molecule type" value="Genomic_DNA"/>
</dbReference>
<evidence type="ECO:0000313" key="2">
    <source>
        <dbReference type="Proteomes" id="UP000789759"/>
    </source>
</evidence>
<sequence length="161" mass="18899">MKDQDFDISEEVLNLSTGRWIKKNGKLFQKLLRKGYKYTKDLSHYLDDVPLIDLDEYGIIYPLADFFYSALIPSLSTLAKMRDICKRYPISMGYPGYNLSQLLEMCWNHRETQEWRNDILARFLHHPNLTLSKYKLNALYDAFSKTDALGQEHILAIARTL</sequence>